<dbReference type="PANTHER" id="PTHR47766">
    <property type="entry name" value="PROTEIN EFR3"/>
    <property type="match status" value="1"/>
</dbReference>
<evidence type="ECO:0008006" key="5">
    <source>
        <dbReference type="Google" id="ProtNLM"/>
    </source>
</evidence>
<dbReference type="EMBL" id="KN822974">
    <property type="protein sequence ID" value="KIO30259.1"/>
    <property type="molecule type" value="Genomic_DNA"/>
</dbReference>
<dbReference type="HOGENOM" id="CLU_007481_0_0_1"/>
<comment type="similarity">
    <text evidence="1">Belongs to the EFR3 family.</text>
</comment>
<gene>
    <name evidence="3" type="ORF">M407DRAFT_20723</name>
</gene>
<feature type="region of interest" description="Disordered" evidence="2">
    <location>
        <begin position="576"/>
        <end position="598"/>
    </location>
</feature>
<dbReference type="GO" id="GO:0072659">
    <property type="term" value="P:protein localization to plasma membrane"/>
    <property type="evidence" value="ECO:0007669"/>
    <property type="project" value="InterPro"/>
</dbReference>
<proteinExistence type="inferred from homology"/>
<dbReference type="AlphaFoldDB" id="A0A0C3QR99"/>
<dbReference type="SUPFAM" id="SSF48371">
    <property type="entry name" value="ARM repeat"/>
    <property type="match status" value="1"/>
</dbReference>
<dbReference type="InterPro" id="IPR016024">
    <property type="entry name" value="ARM-type_fold"/>
</dbReference>
<protein>
    <recommendedName>
        <fullName evidence="5">Protein EFR3</fullName>
    </recommendedName>
</protein>
<name>A0A0C3QR99_9AGAM</name>
<evidence type="ECO:0000313" key="4">
    <source>
        <dbReference type="Proteomes" id="UP000054248"/>
    </source>
</evidence>
<dbReference type="STRING" id="1051891.A0A0C3QR99"/>
<dbReference type="OrthoDB" id="274691at2759"/>
<feature type="region of interest" description="Disordered" evidence="2">
    <location>
        <begin position="964"/>
        <end position="983"/>
    </location>
</feature>
<dbReference type="Proteomes" id="UP000054248">
    <property type="component" value="Unassembled WGS sequence"/>
</dbReference>
<feature type="region of interest" description="Disordered" evidence="2">
    <location>
        <begin position="1018"/>
        <end position="1052"/>
    </location>
</feature>
<dbReference type="InterPro" id="IPR039786">
    <property type="entry name" value="EFR3"/>
</dbReference>
<dbReference type="Pfam" id="PF21072">
    <property type="entry name" value="EFR3"/>
    <property type="match status" value="1"/>
</dbReference>
<dbReference type="PANTHER" id="PTHR47766:SF1">
    <property type="entry name" value="PROTEIN EFR3"/>
    <property type="match status" value="1"/>
</dbReference>
<feature type="compositionally biased region" description="Low complexity" evidence="2">
    <location>
        <begin position="630"/>
        <end position="647"/>
    </location>
</feature>
<dbReference type="InterPro" id="IPR049150">
    <property type="entry name" value="EFR3_HEAT-like_rpt"/>
</dbReference>
<keyword evidence="4" id="KW-1185">Reference proteome</keyword>
<evidence type="ECO:0000256" key="2">
    <source>
        <dbReference type="SAM" id="MobiDB-lite"/>
    </source>
</evidence>
<feature type="region of interest" description="Disordered" evidence="2">
    <location>
        <begin position="630"/>
        <end position="700"/>
    </location>
</feature>
<sequence>MVSFSLTTPNHIRLIDACYPAAPLAAGPQYRPNSQELSRLTYYGSNRPGKLHKLSEELEKRAKNQARRAQAGNAKFRALLLITLDILRALTAECRRDLNLFSNGVINSVDVALTSLPTDLEVIARAASTFTAWATYTDGSLLHSDKDLVETYLKALQTFAMMGVMDPQKSDDEFRSRKRLVGLAAISSAVQSDALLNNASIFADQVRVIVGGLLRIIGHADLSMLSTEATAADVYSSTTSPSPYLVEFQPQRPIAQRRAPSIHIHVDGEKGPSFLDVIGAALRAFQALVARANAVQVPIILEALFTTFDTVQECGWENLDLCRWLVAKVADWTQYQYRYAIPTRLLARLVDARDDPKPTSLHFALVTMITTVFTSPTPLINLSTSDILASLLNIITARLVIDPKDSLLPPLVDCVASLGTHIYYADQLQDLAEELVARLVSIQVTGLAGRGRHGNDKGREEGMRCLIACLAGLFRVADEAHPPAPKLGMRKTSEHHRRVESGRFSGDSADAISLSRENAAASPEIQRQRRNKVPPEVWQDTLALLCESEYAVRSDYALALVRFLREEIKKEPFAVTGEKEKMDSASRSRKFSTEQPDLIGPADPGVRFLNALHASAFTLALAPNLGLVSNTPSASSSSSLPGLSPINIIPPTPSGTPKGENGPSNGVAGEPEVALDEQATTTVQEPPHLVRRPTPSGARTRQASLGLSLLELPPSNPPIAPTPATLSDFSHLLQVLTAVHETLPVRAILTGVPMLLALDAAVGSAGDNEDESVLHKRKAVRELLGRTWATIAAVWDCPVLKDQTEKVSVIFAQGSSLPSSEGPSDNKFSQTGKPPVTFASTPYSAIDPSILSSPYIIDPDVATSALAQNVHIQKATGLDELALKHRFSLAWSAEKAVKESIEVGICEDRVSRTDGASHFLKLSPALMHIDNQSLASLARTARGVGVEDLRDALDGRASMSNTNLASSAQSFSTNADHKSNRRFDPGLGKVALVAAAKQRKVTKSSPEEVADVLNKLGIGKQNPSKMLHTPLQVPQKQPESSSSKVLVPPYST</sequence>
<organism evidence="3 4">
    <name type="scientific">Tulasnella calospora MUT 4182</name>
    <dbReference type="NCBI Taxonomy" id="1051891"/>
    <lineage>
        <taxon>Eukaryota</taxon>
        <taxon>Fungi</taxon>
        <taxon>Dikarya</taxon>
        <taxon>Basidiomycota</taxon>
        <taxon>Agaricomycotina</taxon>
        <taxon>Agaricomycetes</taxon>
        <taxon>Cantharellales</taxon>
        <taxon>Tulasnellaceae</taxon>
        <taxon>Tulasnella</taxon>
    </lineage>
</organism>
<accession>A0A0C3QR99</accession>
<reference evidence="3 4" key="1">
    <citation type="submission" date="2014-04" db="EMBL/GenBank/DDBJ databases">
        <authorList>
            <consortium name="DOE Joint Genome Institute"/>
            <person name="Kuo A."/>
            <person name="Girlanda M."/>
            <person name="Perotto S."/>
            <person name="Kohler A."/>
            <person name="Nagy L.G."/>
            <person name="Floudas D."/>
            <person name="Copeland A."/>
            <person name="Barry K.W."/>
            <person name="Cichocki N."/>
            <person name="Veneault-Fourrey C."/>
            <person name="LaButti K."/>
            <person name="Lindquist E.A."/>
            <person name="Lipzen A."/>
            <person name="Lundell T."/>
            <person name="Morin E."/>
            <person name="Murat C."/>
            <person name="Sun H."/>
            <person name="Tunlid A."/>
            <person name="Henrissat B."/>
            <person name="Grigoriev I.V."/>
            <person name="Hibbett D.S."/>
            <person name="Martin F."/>
            <person name="Nordberg H.P."/>
            <person name="Cantor M.N."/>
            <person name="Hua S.X."/>
        </authorList>
    </citation>
    <scope>NUCLEOTIDE SEQUENCE [LARGE SCALE GENOMIC DNA]</scope>
    <source>
        <strain evidence="3 4">MUT 4182</strain>
    </source>
</reference>
<feature type="compositionally biased region" description="Polar residues" evidence="2">
    <location>
        <begin position="1032"/>
        <end position="1052"/>
    </location>
</feature>
<reference evidence="4" key="2">
    <citation type="submission" date="2015-01" db="EMBL/GenBank/DDBJ databases">
        <title>Evolutionary Origins and Diversification of the Mycorrhizal Mutualists.</title>
        <authorList>
            <consortium name="DOE Joint Genome Institute"/>
            <consortium name="Mycorrhizal Genomics Consortium"/>
            <person name="Kohler A."/>
            <person name="Kuo A."/>
            <person name="Nagy L.G."/>
            <person name="Floudas D."/>
            <person name="Copeland A."/>
            <person name="Barry K.W."/>
            <person name="Cichocki N."/>
            <person name="Veneault-Fourrey C."/>
            <person name="LaButti K."/>
            <person name="Lindquist E.A."/>
            <person name="Lipzen A."/>
            <person name="Lundell T."/>
            <person name="Morin E."/>
            <person name="Murat C."/>
            <person name="Riley R."/>
            <person name="Ohm R."/>
            <person name="Sun H."/>
            <person name="Tunlid A."/>
            <person name="Henrissat B."/>
            <person name="Grigoriev I.V."/>
            <person name="Hibbett D.S."/>
            <person name="Martin F."/>
        </authorList>
    </citation>
    <scope>NUCLEOTIDE SEQUENCE [LARGE SCALE GENOMIC DNA]</scope>
    <source>
        <strain evidence="4">MUT 4182</strain>
    </source>
</reference>
<feature type="compositionally biased region" description="Basic and acidic residues" evidence="2">
    <location>
        <begin position="576"/>
        <end position="586"/>
    </location>
</feature>
<evidence type="ECO:0000256" key="1">
    <source>
        <dbReference type="ARBA" id="ARBA00010216"/>
    </source>
</evidence>
<evidence type="ECO:0000313" key="3">
    <source>
        <dbReference type="EMBL" id="KIO30259.1"/>
    </source>
</evidence>
<feature type="compositionally biased region" description="Polar residues" evidence="2">
    <location>
        <begin position="964"/>
        <end position="974"/>
    </location>
</feature>